<proteinExistence type="evidence at transcript level"/>
<evidence type="ECO:0000256" key="1">
    <source>
        <dbReference type="SAM" id="MobiDB-lite"/>
    </source>
</evidence>
<name>B7ZZT8_MAIZE</name>
<feature type="compositionally biased region" description="Basic residues" evidence="1">
    <location>
        <begin position="110"/>
        <end position="126"/>
    </location>
</feature>
<evidence type="ECO:0000313" key="2">
    <source>
        <dbReference type="EMBL" id="ACL53437.1"/>
    </source>
</evidence>
<dbReference type="EMBL" id="BT054830">
    <property type="protein sequence ID" value="ACL53437.1"/>
    <property type="molecule type" value="mRNA"/>
</dbReference>
<accession>B7ZZT8</accession>
<organism evidence="2">
    <name type="scientific">Zea mays</name>
    <name type="common">Maize</name>
    <dbReference type="NCBI Taxonomy" id="4577"/>
    <lineage>
        <taxon>Eukaryota</taxon>
        <taxon>Viridiplantae</taxon>
        <taxon>Streptophyta</taxon>
        <taxon>Embryophyta</taxon>
        <taxon>Tracheophyta</taxon>
        <taxon>Spermatophyta</taxon>
        <taxon>Magnoliopsida</taxon>
        <taxon>Liliopsida</taxon>
        <taxon>Poales</taxon>
        <taxon>Poaceae</taxon>
        <taxon>PACMAD clade</taxon>
        <taxon>Panicoideae</taxon>
        <taxon>Andropogonodae</taxon>
        <taxon>Andropogoneae</taxon>
        <taxon>Tripsacinae</taxon>
        <taxon>Zea</taxon>
    </lineage>
</organism>
<dbReference type="AlphaFoldDB" id="B7ZZT8"/>
<feature type="region of interest" description="Disordered" evidence="1">
    <location>
        <begin position="51"/>
        <end position="126"/>
    </location>
</feature>
<reference evidence="2" key="1">
    <citation type="journal article" date="2009" name="PLoS Genet.">
        <title>Sequencing, mapping, and analysis of 27,455 maize full-length cDNAs.</title>
        <authorList>
            <person name="Soderlund C."/>
            <person name="Descour A."/>
            <person name="Kudrna D."/>
            <person name="Bomhoff M."/>
            <person name="Boyd L."/>
            <person name="Currie J."/>
            <person name="Angelova A."/>
            <person name="Collura K."/>
            <person name="Wissotski M."/>
            <person name="Ashley E."/>
            <person name="Morrow D."/>
            <person name="Fernandes J."/>
            <person name="Walbot V."/>
            <person name="Yu Y."/>
        </authorList>
    </citation>
    <scope>NUCLEOTIDE SEQUENCE</scope>
    <source>
        <strain evidence="2">B73</strain>
    </source>
</reference>
<protein>
    <submittedName>
        <fullName evidence="2">Uncharacterized protein</fullName>
    </submittedName>
</protein>
<sequence length="126" mass="14542">MRLAGLAWHLAGIVHIFNDEEEQTTEYTGDVFPQMMIIIPICRHPRPRLLRRRHKQQSLRTATWTYGPVTPAAPSSSSSSSTEPLVPPTARRSARRPNQKRKEQKAARGAARRRAPPRWRRTRSPW</sequence>